<organism evidence="4 5">
    <name type="scientific">Saguinus oedipus</name>
    <name type="common">Cotton-top tamarin</name>
    <name type="synonym">Oedipomidas oedipus</name>
    <dbReference type="NCBI Taxonomy" id="9490"/>
    <lineage>
        <taxon>Eukaryota</taxon>
        <taxon>Metazoa</taxon>
        <taxon>Chordata</taxon>
        <taxon>Craniata</taxon>
        <taxon>Vertebrata</taxon>
        <taxon>Euteleostomi</taxon>
        <taxon>Mammalia</taxon>
        <taxon>Eutheria</taxon>
        <taxon>Euarchontoglires</taxon>
        <taxon>Primates</taxon>
        <taxon>Haplorrhini</taxon>
        <taxon>Platyrrhini</taxon>
        <taxon>Cebidae</taxon>
        <taxon>Callitrichinae</taxon>
        <taxon>Saguinus</taxon>
    </lineage>
</organism>
<comment type="caution">
    <text evidence="4">The sequence shown here is derived from an EMBL/GenBank/DDBJ whole genome shotgun (WGS) entry which is preliminary data.</text>
</comment>
<keyword evidence="5" id="KW-1185">Reference proteome</keyword>
<dbReference type="Proteomes" id="UP001266305">
    <property type="component" value="Unassembled WGS sequence"/>
</dbReference>
<protein>
    <submittedName>
        <fullName evidence="4">Endoplasmic reticulum chaperone BiP</fullName>
    </submittedName>
</protein>
<dbReference type="Pfam" id="PF00012">
    <property type="entry name" value="HSP70"/>
    <property type="match status" value="1"/>
</dbReference>
<comment type="similarity">
    <text evidence="1">Belongs to the heat shock protein 70 family.</text>
</comment>
<gene>
    <name evidence="4" type="primary">HSPA5_2</name>
    <name evidence="4" type="ORF">P7K49_007045</name>
</gene>
<dbReference type="EMBL" id="JASSZA010000003">
    <property type="protein sequence ID" value="KAK2116419.1"/>
    <property type="molecule type" value="Genomic_DNA"/>
</dbReference>
<sequence>MVLTKMKETTEAYLGKKVTHAVVTILAYFNNVQGQATKDAGTIAGLNVMKTIKEPTAYGLDKREGKKNILVFHLGGGTFYVFLLTTDNEDFDQCVMEHLIKLYKKKTAKMSEKATELCRNSGEEAEKAKQALLSQHQAIIETESFYEGEDFSETLTQAKFE</sequence>
<evidence type="ECO:0000313" key="5">
    <source>
        <dbReference type="Proteomes" id="UP001266305"/>
    </source>
</evidence>
<dbReference type="InterPro" id="IPR013126">
    <property type="entry name" value="Hsp_70_fam"/>
</dbReference>
<evidence type="ECO:0000313" key="4">
    <source>
        <dbReference type="EMBL" id="KAK2116419.1"/>
    </source>
</evidence>
<dbReference type="PRINTS" id="PR00301">
    <property type="entry name" value="HEATSHOCK70"/>
</dbReference>
<keyword evidence="3" id="KW-0067">ATP-binding</keyword>
<evidence type="ECO:0000256" key="2">
    <source>
        <dbReference type="ARBA" id="ARBA00022741"/>
    </source>
</evidence>
<dbReference type="Gene3D" id="3.90.640.10">
    <property type="entry name" value="Actin, Chain A, domain 4"/>
    <property type="match status" value="1"/>
</dbReference>
<keyword evidence="2" id="KW-0547">Nucleotide-binding</keyword>
<dbReference type="InterPro" id="IPR043129">
    <property type="entry name" value="ATPase_NBD"/>
</dbReference>
<dbReference type="Gene3D" id="3.30.420.40">
    <property type="match status" value="1"/>
</dbReference>
<proteinExistence type="inferred from homology"/>
<evidence type="ECO:0000256" key="1">
    <source>
        <dbReference type="ARBA" id="ARBA00007381"/>
    </source>
</evidence>
<reference evidence="4 5" key="1">
    <citation type="submission" date="2023-05" db="EMBL/GenBank/DDBJ databases">
        <title>B98-5 Cell Line De Novo Hybrid Assembly: An Optical Mapping Approach.</title>
        <authorList>
            <person name="Kananen K."/>
            <person name="Auerbach J.A."/>
            <person name="Kautto E."/>
            <person name="Blachly J.S."/>
        </authorList>
    </citation>
    <scope>NUCLEOTIDE SEQUENCE [LARGE SCALE GENOMIC DNA]</scope>
    <source>
        <strain evidence="4">B95-8</strain>
        <tissue evidence="4">Cell line</tissue>
    </source>
</reference>
<accession>A0ABQ9W484</accession>
<evidence type="ECO:0000256" key="3">
    <source>
        <dbReference type="ARBA" id="ARBA00022840"/>
    </source>
</evidence>
<dbReference type="SUPFAM" id="SSF53067">
    <property type="entry name" value="Actin-like ATPase domain"/>
    <property type="match status" value="2"/>
</dbReference>
<name>A0ABQ9W484_SAGOE</name>
<dbReference type="PANTHER" id="PTHR19375">
    <property type="entry name" value="HEAT SHOCK PROTEIN 70KDA"/>
    <property type="match status" value="1"/>
</dbReference>